<protein>
    <submittedName>
        <fullName evidence="4">Sortase A, LPXTG specific</fullName>
    </submittedName>
</protein>
<evidence type="ECO:0000256" key="1">
    <source>
        <dbReference type="ARBA" id="ARBA00022801"/>
    </source>
</evidence>
<dbReference type="NCBIfam" id="NF033745">
    <property type="entry name" value="class_C_sortase"/>
    <property type="match status" value="1"/>
</dbReference>
<dbReference type="STRING" id="632773.BBEV_2514"/>
<gene>
    <name evidence="4" type="ORF">BBEV_2514</name>
</gene>
<name>A0A1D7QXW8_9BACI</name>
<dbReference type="GO" id="GO:0016787">
    <property type="term" value="F:hydrolase activity"/>
    <property type="evidence" value="ECO:0007669"/>
    <property type="project" value="UniProtKB-KW"/>
</dbReference>
<keyword evidence="1" id="KW-0378">Hydrolase</keyword>
<evidence type="ECO:0000256" key="2">
    <source>
        <dbReference type="PIRSR" id="PIRSR605754-1"/>
    </source>
</evidence>
<dbReference type="AlphaFoldDB" id="A0A1D7QXW8"/>
<dbReference type="InterPro" id="IPR005754">
    <property type="entry name" value="Sortase"/>
</dbReference>
<dbReference type="Gene3D" id="2.40.260.10">
    <property type="entry name" value="Sortase"/>
    <property type="match status" value="1"/>
</dbReference>
<feature type="active site" description="Proton donor/acceptor" evidence="2">
    <location>
        <position position="146"/>
    </location>
</feature>
<keyword evidence="5" id="KW-1185">Reference proteome</keyword>
<feature type="transmembrane region" description="Helical" evidence="3">
    <location>
        <begin position="5"/>
        <end position="28"/>
    </location>
</feature>
<dbReference type="CDD" id="cd05827">
    <property type="entry name" value="Sortase_C"/>
    <property type="match status" value="1"/>
</dbReference>
<dbReference type="NCBIfam" id="TIGR01076">
    <property type="entry name" value="sortase_fam"/>
    <property type="match status" value="1"/>
</dbReference>
<evidence type="ECO:0000313" key="4">
    <source>
        <dbReference type="EMBL" id="AOM83853.1"/>
    </source>
</evidence>
<keyword evidence="3" id="KW-0472">Membrane</keyword>
<dbReference type="InterPro" id="IPR042002">
    <property type="entry name" value="Sortase_C"/>
</dbReference>
<evidence type="ECO:0000313" key="5">
    <source>
        <dbReference type="Proteomes" id="UP000094463"/>
    </source>
</evidence>
<feature type="active site" description="Acyl-thioester intermediate" evidence="2">
    <location>
        <position position="208"/>
    </location>
</feature>
<accession>A0A1D7QXW8</accession>
<dbReference type="EMBL" id="CP012502">
    <property type="protein sequence ID" value="AOM83853.1"/>
    <property type="molecule type" value="Genomic_DNA"/>
</dbReference>
<dbReference type="Pfam" id="PF04203">
    <property type="entry name" value="Sortase"/>
    <property type="match status" value="1"/>
</dbReference>
<dbReference type="SUPFAM" id="SSF63817">
    <property type="entry name" value="Sortase"/>
    <property type="match status" value="1"/>
</dbReference>
<keyword evidence="3" id="KW-1133">Transmembrane helix</keyword>
<proteinExistence type="predicted"/>
<evidence type="ECO:0000256" key="3">
    <source>
        <dbReference type="SAM" id="Phobius"/>
    </source>
</evidence>
<reference evidence="4 5" key="1">
    <citation type="submission" date="2015-08" db="EMBL/GenBank/DDBJ databases">
        <title>The complete genome sequence of Bacillus beveridgei MLTeJB.</title>
        <authorList>
            <person name="Hanson T.E."/>
            <person name="Mesa C."/>
            <person name="Basesman S.M."/>
            <person name="Oremland R.S."/>
        </authorList>
    </citation>
    <scope>NUCLEOTIDE SEQUENCE [LARGE SCALE GENOMIC DNA]</scope>
    <source>
        <strain evidence="4 5">MLTeJB</strain>
    </source>
</reference>
<feature type="transmembrane region" description="Helical" evidence="3">
    <location>
        <begin position="249"/>
        <end position="266"/>
    </location>
</feature>
<sequence>MKRKVILIVIFVAGFSIFLFPFISNWYFTNMHVTITSDYDEMISNMDTADLETERANAQAYNEQLYGMPSLLSDPFESDGTDGETGYYNLLNIGEVMGYVEIPKIDIKLPIYHGTSDDVLSQGVGHMSNTSLPVGGVGTHTVLTGHRGLPSTKMFRELDEMMEGDIFLINTLDEIMAYQVGEVKIVEPYETESLEISPDKDLATLITCDPYMLNTHRMLVIGERVPYDPYGPERAGFVPDDAGAGLNPYLIAAIVISVILATVYYLKRRKKALSALEEGGAP</sequence>
<dbReference type="InterPro" id="IPR023365">
    <property type="entry name" value="Sortase_dom-sf"/>
</dbReference>
<organism evidence="4 5">
    <name type="scientific">Salisediminibacterium beveridgei</name>
    <dbReference type="NCBI Taxonomy" id="632773"/>
    <lineage>
        <taxon>Bacteria</taxon>
        <taxon>Bacillati</taxon>
        <taxon>Bacillota</taxon>
        <taxon>Bacilli</taxon>
        <taxon>Bacillales</taxon>
        <taxon>Bacillaceae</taxon>
        <taxon>Salisediminibacterium</taxon>
    </lineage>
</organism>
<dbReference type="KEGG" id="bbev:BBEV_2514"/>
<dbReference type="Proteomes" id="UP000094463">
    <property type="component" value="Chromosome"/>
</dbReference>
<dbReference type="PATRIC" id="fig|632773.3.peg.2630"/>
<dbReference type="RefSeq" id="WP_069365792.1">
    <property type="nucleotide sequence ID" value="NZ_CP012502.1"/>
</dbReference>
<keyword evidence="3" id="KW-0812">Transmembrane</keyword>
<dbReference type="OrthoDB" id="154054at2"/>